<sequence>MTVDKVTNEPVILECELSRTPRDKVQWLKDGKPIGRLPDCVTIEELENGKIHRVKFTSLMDDDLGVYSLRVEKLSSECRLDMKGMSINFV</sequence>
<dbReference type="CDD" id="cd00096">
    <property type="entry name" value="Ig"/>
    <property type="match status" value="1"/>
</dbReference>
<evidence type="ECO:0000259" key="1">
    <source>
        <dbReference type="PROSITE" id="PS50835"/>
    </source>
</evidence>
<dbReference type="InterPro" id="IPR007110">
    <property type="entry name" value="Ig-like_dom"/>
</dbReference>
<dbReference type="PROSITE" id="PS50835">
    <property type="entry name" value="IG_LIKE"/>
    <property type="match status" value="1"/>
</dbReference>
<gene>
    <name evidence="2" type="ORF">SMTD_LOCUS2678</name>
</gene>
<protein>
    <recommendedName>
        <fullName evidence="1">Ig-like domain-containing protein</fullName>
    </recommendedName>
</protein>
<dbReference type="Gene3D" id="2.60.40.10">
    <property type="entry name" value="Immunoglobulins"/>
    <property type="match status" value="1"/>
</dbReference>
<organism evidence="2 3">
    <name type="scientific">Schistosoma mattheei</name>
    <dbReference type="NCBI Taxonomy" id="31246"/>
    <lineage>
        <taxon>Eukaryota</taxon>
        <taxon>Metazoa</taxon>
        <taxon>Spiralia</taxon>
        <taxon>Lophotrochozoa</taxon>
        <taxon>Platyhelminthes</taxon>
        <taxon>Trematoda</taxon>
        <taxon>Digenea</taxon>
        <taxon>Strigeidida</taxon>
        <taxon>Schistosomatoidea</taxon>
        <taxon>Schistosomatidae</taxon>
        <taxon>Schistosoma</taxon>
    </lineage>
</organism>
<dbReference type="EMBL" id="UZAL01003964">
    <property type="protein sequence ID" value="VDO88852.1"/>
    <property type="molecule type" value="Genomic_DNA"/>
</dbReference>
<feature type="domain" description="Ig-like" evidence="1">
    <location>
        <begin position="1"/>
        <end position="86"/>
    </location>
</feature>
<dbReference type="InterPro" id="IPR013098">
    <property type="entry name" value="Ig_I-set"/>
</dbReference>
<proteinExistence type="predicted"/>
<dbReference type="AlphaFoldDB" id="A0A3P8CXI6"/>
<accession>A0A3P8CXI6</accession>
<evidence type="ECO:0000313" key="2">
    <source>
        <dbReference type="EMBL" id="VDO88852.1"/>
    </source>
</evidence>
<dbReference type="InterPro" id="IPR013783">
    <property type="entry name" value="Ig-like_fold"/>
</dbReference>
<evidence type="ECO:0000313" key="3">
    <source>
        <dbReference type="Proteomes" id="UP000269396"/>
    </source>
</evidence>
<dbReference type="Proteomes" id="UP000269396">
    <property type="component" value="Unassembled WGS sequence"/>
</dbReference>
<dbReference type="Pfam" id="PF07679">
    <property type="entry name" value="I-set"/>
    <property type="match status" value="1"/>
</dbReference>
<keyword evidence="3" id="KW-1185">Reference proteome</keyword>
<dbReference type="SUPFAM" id="SSF48726">
    <property type="entry name" value="Immunoglobulin"/>
    <property type="match status" value="1"/>
</dbReference>
<reference evidence="2 3" key="1">
    <citation type="submission" date="2018-11" db="EMBL/GenBank/DDBJ databases">
        <authorList>
            <consortium name="Pathogen Informatics"/>
        </authorList>
    </citation>
    <scope>NUCLEOTIDE SEQUENCE [LARGE SCALE GENOMIC DNA]</scope>
    <source>
        <strain>Denwood</strain>
        <strain evidence="3">Zambia</strain>
    </source>
</reference>
<name>A0A3P8CXI6_9TREM</name>
<dbReference type="InterPro" id="IPR036179">
    <property type="entry name" value="Ig-like_dom_sf"/>
</dbReference>